<reference evidence="2" key="1">
    <citation type="submission" date="2011-01" db="EMBL/GenBank/DDBJ databases">
        <title>Complete sequence of chromosome of Rahnella sp. Y9602.</title>
        <authorList>
            <consortium name="US DOE Joint Genome Institute"/>
            <person name="Lucas S."/>
            <person name="Copeland A."/>
            <person name="Lapidus A."/>
            <person name="Cheng J.-F."/>
            <person name="Goodwin L."/>
            <person name="Pitluck S."/>
            <person name="Lu M."/>
            <person name="Detter J.C."/>
            <person name="Han C."/>
            <person name="Tapia R."/>
            <person name="Land M."/>
            <person name="Hauser L."/>
            <person name="Kyrpides N."/>
            <person name="Ivanova N."/>
            <person name="Ovchinnikova G."/>
            <person name="Pagani I."/>
            <person name="Sobecky P.A."/>
            <person name="Martinez R.J."/>
            <person name="Woyke T."/>
        </authorList>
    </citation>
    <scope>NUCLEOTIDE SEQUENCE [LARGE SCALE GENOMIC DNA]</scope>
    <source>
        <strain evidence="2">Y9602</strain>
    </source>
</reference>
<protein>
    <submittedName>
        <fullName evidence="1">Uncharacterized protein</fullName>
    </submittedName>
</protein>
<reference evidence="1 2" key="2">
    <citation type="journal article" date="2012" name="J. Bacteriol.">
        <title>Complete Genome Sequence of Rahnella sp. Strain Y9602, a Gammaproteobacterium Isolate from Metal- and Radionuclide-Contaminated Soil.</title>
        <authorList>
            <person name="Martinez R.J."/>
            <person name="Bruce D."/>
            <person name="Detter C."/>
            <person name="Goodwin L.A."/>
            <person name="Han J."/>
            <person name="Han C.S."/>
            <person name="Held B."/>
            <person name="Land M.L."/>
            <person name="Mikhailova N."/>
            <person name="Nolan M."/>
            <person name="Pennacchio L."/>
            <person name="Pitluck S."/>
            <person name="Tapia R."/>
            <person name="Woyke T."/>
            <person name="Sobecky P.A."/>
        </authorList>
    </citation>
    <scope>NUCLEOTIDE SEQUENCE [LARGE SCALE GENOMIC DNA]</scope>
    <source>
        <strain evidence="1 2">Y9602</strain>
    </source>
</reference>
<dbReference type="RefSeq" id="WP_013577180.1">
    <property type="nucleotide sequence ID" value="NC_015061.1"/>
</dbReference>
<sequence length="677" mass="76679">MLLAPPILLSQRKTETDDDWVRRCIHVDKYRDFPVNNLGAWHGGVHIPHTDAGGTANPVRAIAEGEIVFCRYPSDRISEDPLCYLGETDDGVVLLRHTLTLGDPEVNIVFYSLCQHLKQVRRNVLEGVGTLIKKGTILGTSGRVDGKNGFHFQICCDDTNLQKLAGRSTGNLDISKPGRSDITYGDKHYYLPSGTPFMASPDEKKATRPPLYISDTELFVTFTNKKVFTRQENPAGSSIYTKLSEAGVRLPAVPARDYGETVTWNEAEWICANYPGGSGWVKMTAPGINQYSDADFPHWTGWSLVDDDSNADSQCDSPVIQQWQQQIKDEKSLKEKYFYAICRFPFEWDETTVDSRFSWLKQDNKFVQPAFNPPSWDKFLNHANALSFFGKLPADARTALSGRVWHFNPAAFIMHINKASQVEYIAVVGTQIHNDPANKLSFIGQAVRYMRKYMQEGNRGVYTVLIFEEGYEDKHYAMLESSAMKFGFKYKKIECNANLFKYLNEGSDRHCIPVKQLSIFCHGLQSEFAFGYKYAVSEKLSVNLQNYTMINENIFSRLGRINSYACRTAMGRLDGHSDYEFTPKINESLAQKMANYFDIPVFAYVIRSSYADTWGARSQRLASKVIKDPWFEKLSLEREVNIKLCGASYNIDGALNDVGAGTTPYNLTDEYMEFLPV</sequence>
<dbReference type="AlphaFoldDB" id="A0A0H3FEL9"/>
<gene>
    <name evidence="1" type="ordered locus">Rahaq_3902</name>
</gene>
<accession>A0A0H3FEL9</accession>
<name>A0A0H3FEL9_RAHSY</name>
<dbReference type="HOGENOM" id="CLU_405901_0_0_6"/>
<organism evidence="1 2">
    <name type="scientific">Rahnella sp. (strain Y9602)</name>
    <dbReference type="NCBI Taxonomy" id="2703885"/>
    <lineage>
        <taxon>Bacteria</taxon>
        <taxon>Pseudomonadati</taxon>
        <taxon>Pseudomonadota</taxon>
        <taxon>Gammaproteobacteria</taxon>
        <taxon>Enterobacterales</taxon>
        <taxon>Yersiniaceae</taxon>
        <taxon>Rahnella</taxon>
    </lineage>
</organism>
<evidence type="ECO:0000313" key="2">
    <source>
        <dbReference type="Proteomes" id="UP000007257"/>
    </source>
</evidence>
<dbReference type="InterPro" id="IPR011055">
    <property type="entry name" value="Dup_hybrid_motif"/>
</dbReference>
<dbReference type="eggNOG" id="COG0739">
    <property type="taxonomic scope" value="Bacteria"/>
</dbReference>
<dbReference type="Proteomes" id="UP000007257">
    <property type="component" value="Chromosome"/>
</dbReference>
<dbReference type="EMBL" id="CP002505">
    <property type="protein sequence ID" value="ADW75491.1"/>
    <property type="molecule type" value="Genomic_DNA"/>
</dbReference>
<dbReference type="KEGG" id="rah:Rahaq_3902"/>
<proteinExistence type="predicted"/>
<evidence type="ECO:0000313" key="1">
    <source>
        <dbReference type="EMBL" id="ADW75491.1"/>
    </source>
</evidence>
<dbReference type="CDD" id="cd12797">
    <property type="entry name" value="M23_peptidase"/>
    <property type="match status" value="1"/>
</dbReference>
<dbReference type="Gene3D" id="2.70.70.10">
    <property type="entry name" value="Glucose Permease (Domain IIA)"/>
    <property type="match status" value="1"/>
</dbReference>
<dbReference type="OrthoDB" id="6444570at2"/>